<keyword evidence="6" id="KW-0072">Autophagy</keyword>
<dbReference type="PANTHER" id="PTHR40012">
    <property type="entry name" value="AUTOPHAGY-RELATED PROTEIN 29"/>
    <property type="match status" value="1"/>
</dbReference>
<keyword evidence="5" id="KW-0653">Protein transport</keyword>
<evidence type="ECO:0000256" key="7">
    <source>
        <dbReference type="SAM" id="MobiDB-lite"/>
    </source>
</evidence>
<dbReference type="Pfam" id="PF18388">
    <property type="entry name" value="ATG29_N"/>
    <property type="match status" value="1"/>
</dbReference>
<feature type="compositionally biased region" description="Polar residues" evidence="7">
    <location>
        <begin position="417"/>
        <end position="427"/>
    </location>
</feature>
<evidence type="ECO:0000256" key="2">
    <source>
        <dbReference type="ARBA" id="ARBA00010082"/>
    </source>
</evidence>
<dbReference type="GO" id="GO:0015031">
    <property type="term" value="P:protein transport"/>
    <property type="evidence" value="ECO:0007669"/>
    <property type="project" value="UniProtKB-KW"/>
</dbReference>
<dbReference type="OrthoDB" id="21072at2759"/>
<feature type="region of interest" description="Disordered" evidence="7">
    <location>
        <begin position="142"/>
        <end position="446"/>
    </location>
</feature>
<feature type="compositionally biased region" description="Basic and acidic residues" evidence="7">
    <location>
        <begin position="156"/>
        <end position="167"/>
    </location>
</feature>
<dbReference type="InterPro" id="IPR039113">
    <property type="entry name" value="ATG29"/>
</dbReference>
<dbReference type="InParanoid" id="A0A7C8IGX9"/>
<feature type="domain" description="Atg29 N-terminal" evidence="8">
    <location>
        <begin position="10"/>
        <end position="59"/>
    </location>
</feature>
<evidence type="ECO:0000256" key="1">
    <source>
        <dbReference type="ARBA" id="ARBA00004329"/>
    </source>
</evidence>
<dbReference type="EMBL" id="WUBL01000206">
    <property type="protein sequence ID" value="KAF2963401.1"/>
    <property type="molecule type" value="Genomic_DNA"/>
</dbReference>
<feature type="compositionally biased region" description="Acidic residues" evidence="7">
    <location>
        <begin position="279"/>
        <end position="290"/>
    </location>
</feature>
<evidence type="ECO:0000256" key="4">
    <source>
        <dbReference type="ARBA" id="ARBA00022448"/>
    </source>
</evidence>
<evidence type="ECO:0000256" key="5">
    <source>
        <dbReference type="ARBA" id="ARBA00022927"/>
    </source>
</evidence>
<dbReference type="GO" id="GO:0000045">
    <property type="term" value="P:autophagosome assembly"/>
    <property type="evidence" value="ECO:0007669"/>
    <property type="project" value="InterPro"/>
</dbReference>
<feature type="compositionally biased region" description="Polar residues" evidence="7">
    <location>
        <begin position="388"/>
        <end position="408"/>
    </location>
</feature>
<proteinExistence type="inferred from homology"/>
<dbReference type="Proteomes" id="UP000481858">
    <property type="component" value="Unassembled WGS sequence"/>
</dbReference>
<name>A0A7C8IGX9_9PEZI</name>
<dbReference type="PANTHER" id="PTHR40012:SF1">
    <property type="entry name" value="AUTOPHAGY-RELATED PROTEIN 29"/>
    <property type="match status" value="1"/>
</dbReference>
<accession>A0A7C8IGX9</accession>
<comment type="subcellular location">
    <subcellularLocation>
        <location evidence="1">Preautophagosomal structure</location>
    </subcellularLocation>
</comment>
<evidence type="ECO:0000259" key="8">
    <source>
        <dbReference type="Pfam" id="PF18388"/>
    </source>
</evidence>
<keyword evidence="4" id="KW-0813">Transport</keyword>
<dbReference type="InterPro" id="IPR039362">
    <property type="entry name" value="ATG29_sf"/>
</dbReference>
<evidence type="ECO:0000256" key="6">
    <source>
        <dbReference type="ARBA" id="ARBA00023006"/>
    </source>
</evidence>
<dbReference type="InterPro" id="IPR040666">
    <property type="entry name" value="Atg29_N"/>
</dbReference>
<evidence type="ECO:0000256" key="3">
    <source>
        <dbReference type="ARBA" id="ARBA00013784"/>
    </source>
</evidence>
<feature type="compositionally biased region" description="Polar residues" evidence="7">
    <location>
        <begin position="143"/>
        <end position="155"/>
    </location>
</feature>
<feature type="compositionally biased region" description="Acidic residues" evidence="7">
    <location>
        <begin position="227"/>
        <end position="236"/>
    </location>
</feature>
<comment type="similarity">
    <text evidence="2">Belongs to the ATG29 family.</text>
</comment>
<evidence type="ECO:0000313" key="10">
    <source>
        <dbReference type="Proteomes" id="UP000481858"/>
    </source>
</evidence>
<reference evidence="9 10" key="1">
    <citation type="submission" date="2019-12" db="EMBL/GenBank/DDBJ databases">
        <title>Draft genome sequence of the ascomycete Xylaria multiplex DSM 110363.</title>
        <authorList>
            <person name="Buettner E."/>
            <person name="Kellner H."/>
        </authorList>
    </citation>
    <scope>NUCLEOTIDE SEQUENCE [LARGE SCALE GENOMIC DNA]</scope>
    <source>
        <strain evidence="9 10">DSM 110363</strain>
    </source>
</reference>
<protein>
    <recommendedName>
        <fullName evidence="3">Autophagy-related protein 29</fullName>
    </recommendedName>
</protein>
<sequence length="446" mass="48367">MASSASEPTYTVFIRLPFPRRDFVDPPPVNWESSKDEALWSIVSKLSKTEIDWNEMQARYFLLFFTAIRITHTHTLTSSSAAKFQVTVDFLLQQVAWLTESHASQVRAQMRKAAAAAKVSPAPSPQPQTSEGTFSADPLRYASATSQPRAPSSTSIRRDSPLPRNEHNTPSSSMRSTPRPPPTRTSSTNTALFTTRNLGGATKGSGKSSADTQRRLTSLPITTNINDQDDQEDQEIDLQSTGSIESSDVASSSSESSPAQSRIIRRPPRFQGNEGPSFPDDDDDDDDDAEPAFLPYRLQPGGSSSGQHDLGATLRGNFRDTGKRPVKASDRDRIHHSQTSDSSTSSAPMSRGANDKRPSGPLSPRRNMELAGRSPGGKTKGHSRDSDGTPSMGSSYSDLDDASVTQSAMEEALASRMQDNSTISSFRGTIGNVFRSGYRTKSSNAP</sequence>
<feature type="compositionally biased region" description="Low complexity" evidence="7">
    <location>
        <begin position="243"/>
        <end position="261"/>
    </location>
</feature>
<dbReference type="GO" id="GO:0000407">
    <property type="term" value="C:phagophore assembly site"/>
    <property type="evidence" value="ECO:0007669"/>
    <property type="project" value="UniProtKB-SubCell"/>
</dbReference>
<feature type="compositionally biased region" description="Basic and acidic residues" evidence="7">
    <location>
        <begin position="317"/>
        <end position="335"/>
    </location>
</feature>
<feature type="compositionally biased region" description="Low complexity" evidence="7">
    <location>
        <begin position="337"/>
        <end position="346"/>
    </location>
</feature>
<dbReference type="Gene3D" id="1.10.10.2570">
    <property type="match status" value="1"/>
</dbReference>
<evidence type="ECO:0000313" key="9">
    <source>
        <dbReference type="EMBL" id="KAF2963401.1"/>
    </source>
</evidence>
<keyword evidence="10" id="KW-1185">Reference proteome</keyword>
<comment type="caution">
    <text evidence="9">The sequence shown here is derived from an EMBL/GenBank/DDBJ whole genome shotgun (WGS) entry which is preliminary data.</text>
</comment>
<dbReference type="AlphaFoldDB" id="A0A7C8IGX9"/>
<gene>
    <name evidence="9" type="ORF">GQX73_g10168</name>
</gene>
<organism evidence="9 10">
    <name type="scientific">Xylaria multiplex</name>
    <dbReference type="NCBI Taxonomy" id="323545"/>
    <lineage>
        <taxon>Eukaryota</taxon>
        <taxon>Fungi</taxon>
        <taxon>Dikarya</taxon>
        <taxon>Ascomycota</taxon>
        <taxon>Pezizomycotina</taxon>
        <taxon>Sordariomycetes</taxon>
        <taxon>Xylariomycetidae</taxon>
        <taxon>Xylariales</taxon>
        <taxon>Xylariaceae</taxon>
        <taxon>Xylaria</taxon>
    </lineage>
</organism>